<keyword evidence="1" id="KW-1133">Transmembrane helix</keyword>
<dbReference type="EMBL" id="NBIV01000040">
    <property type="protein sequence ID" value="PXF46390.1"/>
    <property type="molecule type" value="Genomic_DNA"/>
</dbReference>
<dbReference type="Proteomes" id="UP000247409">
    <property type="component" value="Unassembled WGS sequence"/>
</dbReference>
<comment type="caution">
    <text evidence="2">The sequence shown here is derived from an EMBL/GenBank/DDBJ whole genome shotgun (WGS) entry which is preliminary data.</text>
</comment>
<evidence type="ECO:0000256" key="1">
    <source>
        <dbReference type="SAM" id="Phobius"/>
    </source>
</evidence>
<accession>A0A2V3IZ35</accession>
<keyword evidence="1" id="KW-0812">Transmembrane</keyword>
<dbReference type="OrthoDB" id="10429459at2759"/>
<proteinExistence type="predicted"/>
<sequence>MDGRLRSRIKAVVSRLTSAVNIAYGIILTLVVLISLALSFLLYHIYAPLIFVALFIAVLTVLYAKTKKELADDVLEQVDAAVTPRKEDDGERTPDQEKTILHRVLYKGVDAVLSAAADSFMIVPGVIAMAGVILLVIGYYPAGVLVLFIAACFLAVTGCCCSVAKRIAYAWVDSWLNSSSPDETAPLVS</sequence>
<dbReference type="AlphaFoldDB" id="A0A2V3IZ35"/>
<gene>
    <name evidence="2" type="ORF">BWQ96_03889</name>
</gene>
<keyword evidence="3" id="KW-1185">Reference proteome</keyword>
<evidence type="ECO:0000313" key="2">
    <source>
        <dbReference type="EMBL" id="PXF46390.1"/>
    </source>
</evidence>
<organism evidence="2 3">
    <name type="scientific">Gracilariopsis chorda</name>
    <dbReference type="NCBI Taxonomy" id="448386"/>
    <lineage>
        <taxon>Eukaryota</taxon>
        <taxon>Rhodophyta</taxon>
        <taxon>Florideophyceae</taxon>
        <taxon>Rhodymeniophycidae</taxon>
        <taxon>Gracilariales</taxon>
        <taxon>Gracilariaceae</taxon>
        <taxon>Gracilariopsis</taxon>
    </lineage>
</organism>
<reference evidence="2 3" key="1">
    <citation type="journal article" date="2018" name="Mol. Biol. Evol.">
        <title>Analysis of the draft genome of the red seaweed Gracilariopsis chorda provides insights into genome size evolution in Rhodophyta.</title>
        <authorList>
            <person name="Lee J."/>
            <person name="Yang E.C."/>
            <person name="Graf L."/>
            <person name="Yang J.H."/>
            <person name="Qiu H."/>
            <person name="Zel Zion U."/>
            <person name="Chan C.X."/>
            <person name="Stephens T.G."/>
            <person name="Weber A.P.M."/>
            <person name="Boo G.H."/>
            <person name="Boo S.M."/>
            <person name="Kim K.M."/>
            <person name="Shin Y."/>
            <person name="Jung M."/>
            <person name="Lee S.J."/>
            <person name="Yim H.S."/>
            <person name="Lee J.H."/>
            <person name="Bhattacharya D."/>
            <person name="Yoon H.S."/>
        </authorList>
    </citation>
    <scope>NUCLEOTIDE SEQUENCE [LARGE SCALE GENOMIC DNA]</scope>
    <source>
        <strain evidence="2 3">SKKU-2015</strain>
        <tissue evidence="2">Whole body</tissue>
    </source>
</reference>
<feature type="transmembrane region" description="Helical" evidence="1">
    <location>
        <begin position="143"/>
        <end position="164"/>
    </location>
</feature>
<protein>
    <submittedName>
        <fullName evidence="2">Uncharacterized protein</fullName>
    </submittedName>
</protein>
<evidence type="ECO:0000313" key="3">
    <source>
        <dbReference type="Proteomes" id="UP000247409"/>
    </source>
</evidence>
<feature type="transmembrane region" description="Helical" evidence="1">
    <location>
        <begin position="21"/>
        <end position="39"/>
    </location>
</feature>
<feature type="transmembrane region" description="Helical" evidence="1">
    <location>
        <begin position="45"/>
        <end position="64"/>
    </location>
</feature>
<keyword evidence="1" id="KW-0472">Membrane</keyword>
<name>A0A2V3IZ35_9FLOR</name>
<feature type="transmembrane region" description="Helical" evidence="1">
    <location>
        <begin position="111"/>
        <end position="137"/>
    </location>
</feature>